<dbReference type="InterPro" id="IPR029058">
    <property type="entry name" value="AB_hydrolase_fold"/>
</dbReference>
<dbReference type="EC" id="3.-.-.-" evidence="2"/>
<evidence type="ECO:0000313" key="3">
    <source>
        <dbReference type="Proteomes" id="UP000076079"/>
    </source>
</evidence>
<dbReference type="PRINTS" id="PR00111">
    <property type="entry name" value="ABHYDROLASE"/>
</dbReference>
<reference evidence="3" key="2">
    <citation type="submission" date="2016-04" db="EMBL/GenBank/DDBJ databases">
        <title>First Complete Genome Sequence of a Subdivision 6 Acidobacterium.</title>
        <authorList>
            <person name="Huang S."/>
            <person name="Vieira S."/>
            <person name="Bunk B."/>
            <person name="Riedel T."/>
            <person name="Sproeer C."/>
            <person name="Overmann J."/>
        </authorList>
    </citation>
    <scope>NUCLEOTIDE SEQUENCE [LARGE SCALE GENOMIC DNA]</scope>
    <source>
        <strain evidence="3">DSM 100886 HEG_-6_39</strain>
    </source>
</reference>
<dbReference type="KEGG" id="abac:LuPra_05434"/>
<accession>A0A143PUW4</accession>
<gene>
    <name evidence="2" type="primary">ydjP</name>
    <name evidence="2" type="ORF">LuPra_05434</name>
</gene>
<name>A0A143PUW4_LUTPR</name>
<feature type="domain" description="AB hydrolase-1" evidence="1">
    <location>
        <begin position="23"/>
        <end position="251"/>
    </location>
</feature>
<dbReference type="InterPro" id="IPR050266">
    <property type="entry name" value="AB_hydrolase_sf"/>
</dbReference>
<dbReference type="GO" id="GO:0016787">
    <property type="term" value="F:hydrolase activity"/>
    <property type="evidence" value="ECO:0007669"/>
    <property type="project" value="UniProtKB-KW"/>
</dbReference>
<evidence type="ECO:0000259" key="1">
    <source>
        <dbReference type="Pfam" id="PF00561"/>
    </source>
</evidence>
<dbReference type="STRING" id="1855912.LuPra_05434"/>
<dbReference type="Pfam" id="PF00561">
    <property type="entry name" value="Abhydrolase_1"/>
    <property type="match status" value="1"/>
</dbReference>
<dbReference type="EMBL" id="CP015136">
    <property type="protein sequence ID" value="AMY12161.1"/>
    <property type="molecule type" value="Genomic_DNA"/>
</dbReference>
<protein>
    <submittedName>
        <fullName evidence="2">AB hydrolase superfamily protein YdjP</fullName>
        <ecNumber evidence="2">3.-.-.-</ecNumber>
    </submittedName>
</protein>
<evidence type="ECO:0000313" key="2">
    <source>
        <dbReference type="EMBL" id="AMY12161.1"/>
    </source>
</evidence>
<reference evidence="2 3" key="1">
    <citation type="journal article" date="2016" name="Genome Announc.">
        <title>First Complete Genome Sequence of a Subdivision 6 Acidobacterium Strain.</title>
        <authorList>
            <person name="Huang S."/>
            <person name="Vieira S."/>
            <person name="Bunk B."/>
            <person name="Riedel T."/>
            <person name="Sproer C."/>
            <person name="Overmann J."/>
        </authorList>
    </citation>
    <scope>NUCLEOTIDE SEQUENCE [LARGE SCALE GENOMIC DNA]</scope>
    <source>
        <strain evidence="3">DSM 100886 HEG_-6_39</strain>
    </source>
</reference>
<dbReference type="InterPro" id="IPR000073">
    <property type="entry name" value="AB_hydrolase_1"/>
</dbReference>
<dbReference type="SUPFAM" id="SSF53474">
    <property type="entry name" value="alpha/beta-Hydrolases"/>
    <property type="match status" value="1"/>
</dbReference>
<dbReference type="OrthoDB" id="252464at2"/>
<dbReference type="PANTHER" id="PTHR43798">
    <property type="entry name" value="MONOACYLGLYCEROL LIPASE"/>
    <property type="match status" value="1"/>
</dbReference>
<organism evidence="2 3">
    <name type="scientific">Luteitalea pratensis</name>
    <dbReference type="NCBI Taxonomy" id="1855912"/>
    <lineage>
        <taxon>Bacteria</taxon>
        <taxon>Pseudomonadati</taxon>
        <taxon>Acidobacteriota</taxon>
        <taxon>Vicinamibacteria</taxon>
        <taxon>Vicinamibacterales</taxon>
        <taxon>Vicinamibacteraceae</taxon>
        <taxon>Luteitalea</taxon>
    </lineage>
</organism>
<dbReference type="RefSeq" id="WP_110173643.1">
    <property type="nucleotide sequence ID" value="NZ_CP015136.1"/>
</dbReference>
<dbReference type="Proteomes" id="UP000076079">
    <property type="component" value="Chromosome"/>
</dbReference>
<proteinExistence type="predicted"/>
<sequence length="268" mass="28602">MVTRDLSLGPTTLSITEQGEGTPIVFLHAFPLNARMWTPQLEALPPGWRGVAPDLRGFGKSPRVANPARHVRDHAEDVIALVQALGAGPAVLVGLSMGGYIAFECWRRRPTVIRGLVFADTRAEADAEDARARRVAMQDVAAREGTGAVLNAMLPGLLGATTHMANPHLSVEVRRWALETEADAVIDALEALRTRPDSRATLPNIDCPALVIVGEEDTLTPPALSRVIADGIEGATLIQVQHAGHLSNVEQPDAFSSALAHWLHGLAS</sequence>
<keyword evidence="2" id="KW-0378">Hydrolase</keyword>
<dbReference type="AlphaFoldDB" id="A0A143PUW4"/>
<keyword evidence="3" id="KW-1185">Reference proteome</keyword>
<dbReference type="Gene3D" id="3.40.50.1820">
    <property type="entry name" value="alpha/beta hydrolase"/>
    <property type="match status" value="1"/>
</dbReference>